<accession>A0A150JJN8</accession>
<dbReference type="PANTHER" id="PTHR43031:SF1">
    <property type="entry name" value="PYRIDINE NUCLEOTIDE-DISULPHIDE OXIDOREDUCTASE"/>
    <property type="match status" value="1"/>
</dbReference>
<accession>A0A150JEA7</accession>
<comment type="caution">
    <text evidence="3">The sequence shown here is derived from an EMBL/GenBank/DDBJ whole genome shotgun (WGS) entry which is preliminary data.</text>
</comment>
<dbReference type="PROSITE" id="PS50206">
    <property type="entry name" value="RHODANESE_3"/>
    <property type="match status" value="1"/>
</dbReference>
<dbReference type="InterPro" id="IPR036873">
    <property type="entry name" value="Rhodanese-like_dom_sf"/>
</dbReference>
<dbReference type="AlphaFoldDB" id="A0A150JJN8"/>
<sequence>MDILNDVKWPKGVKEAIINDDVETVKKLMKSADDFLFQFKPKIITVDEFKDIINNGGKIILFDLRDKKSSNENPINNAINVPYGIGLSEKIKTLNDKKIILICFAGKLSIVAGDLLINEGFDNVYVLQGGIMAYNQQHVNPLNTDNNK</sequence>
<proteinExistence type="predicted"/>
<dbReference type="Pfam" id="PF00581">
    <property type="entry name" value="Rhodanese"/>
    <property type="match status" value="1"/>
</dbReference>
<evidence type="ECO:0000313" key="2">
    <source>
        <dbReference type="EMBL" id="KYC55244.1"/>
    </source>
</evidence>
<dbReference type="SUPFAM" id="SSF52821">
    <property type="entry name" value="Rhodanese/Cell cycle control phosphatase"/>
    <property type="match status" value="1"/>
</dbReference>
<reference evidence="3 4" key="1">
    <citation type="journal article" date="2016" name="ISME J.">
        <title>Chasing the elusive Euryarchaeota class WSA2: genomes reveal a uniquely fastidious methyl-reducing methanogen.</title>
        <authorList>
            <person name="Nobu M.K."/>
            <person name="Narihiro T."/>
            <person name="Kuroda K."/>
            <person name="Mei R."/>
            <person name="Liu W.T."/>
        </authorList>
    </citation>
    <scope>NUCLEOTIDE SEQUENCE [LARGE SCALE GENOMIC DNA]</scope>
    <source>
        <strain evidence="2">ADurb1013_Bin02101</strain>
        <strain evidence="3">ADurb1213_Bin02801</strain>
    </source>
</reference>
<keyword evidence="3" id="KW-0808">Transferase</keyword>
<dbReference type="Gene3D" id="3.40.250.10">
    <property type="entry name" value="Rhodanese-like domain"/>
    <property type="match status" value="1"/>
</dbReference>
<dbReference type="Proteomes" id="UP000092420">
    <property type="component" value="Unassembled WGS sequence"/>
</dbReference>
<evidence type="ECO:0000313" key="4">
    <source>
        <dbReference type="Proteomes" id="UP000092420"/>
    </source>
</evidence>
<dbReference type="PANTHER" id="PTHR43031">
    <property type="entry name" value="FAD-DEPENDENT OXIDOREDUCTASE"/>
    <property type="match status" value="1"/>
</dbReference>
<evidence type="ECO:0000259" key="1">
    <source>
        <dbReference type="PROSITE" id="PS50206"/>
    </source>
</evidence>
<name>A0A150JJN8_9EURY</name>
<dbReference type="InterPro" id="IPR001763">
    <property type="entry name" value="Rhodanese-like_dom"/>
</dbReference>
<dbReference type="SMART" id="SM00450">
    <property type="entry name" value="RHOD"/>
    <property type="match status" value="1"/>
</dbReference>
<gene>
    <name evidence="2" type="ORF">AN188_00227</name>
    <name evidence="3" type="ORF">APG09_01369</name>
</gene>
<dbReference type="InterPro" id="IPR050229">
    <property type="entry name" value="GlpE_sulfurtransferase"/>
</dbReference>
<evidence type="ECO:0000313" key="3">
    <source>
        <dbReference type="EMBL" id="KYC56502.1"/>
    </source>
</evidence>
<protein>
    <submittedName>
        <fullName evidence="3">Thiosulfate sulfurtransferase</fullName>
    </submittedName>
</protein>
<dbReference type="CDD" id="cd00158">
    <property type="entry name" value="RHOD"/>
    <property type="match status" value="1"/>
</dbReference>
<feature type="domain" description="Rhodanese" evidence="1">
    <location>
        <begin position="55"/>
        <end position="143"/>
    </location>
</feature>
<dbReference type="EMBL" id="LNJE01000019">
    <property type="protein sequence ID" value="KYC56502.1"/>
    <property type="molecule type" value="Genomic_DNA"/>
</dbReference>
<dbReference type="GO" id="GO:0016740">
    <property type="term" value="F:transferase activity"/>
    <property type="evidence" value="ECO:0007669"/>
    <property type="project" value="UniProtKB-KW"/>
</dbReference>
<dbReference type="EMBL" id="LNJB01000002">
    <property type="protein sequence ID" value="KYC55244.1"/>
    <property type="molecule type" value="Genomic_DNA"/>
</dbReference>
<organism evidence="3">
    <name type="scientific">Candidatus Methanofastidiosum methylothiophilum</name>
    <dbReference type="NCBI Taxonomy" id="1705564"/>
    <lineage>
        <taxon>Archaea</taxon>
        <taxon>Methanobacteriati</taxon>
        <taxon>Methanobacteriota</taxon>
        <taxon>Stenosarchaea group</taxon>
        <taxon>Candidatus Methanofastidiosia</taxon>
        <taxon>Candidatus Methanofastidiosales</taxon>
        <taxon>Candidatus Methanofastidiosaceae</taxon>
        <taxon>Candidatus Methanofastidiosum</taxon>
    </lineage>
</organism>
<accession>A0A150JH03</accession>